<dbReference type="PANTHER" id="PTHR11699">
    <property type="entry name" value="ALDEHYDE DEHYDROGENASE-RELATED"/>
    <property type="match status" value="1"/>
</dbReference>
<dbReference type="EMBL" id="VNHW01000002">
    <property type="protein sequence ID" value="TYP89811.1"/>
    <property type="molecule type" value="Genomic_DNA"/>
</dbReference>
<evidence type="ECO:0000256" key="1">
    <source>
        <dbReference type="ARBA" id="ARBA00023002"/>
    </source>
</evidence>
<dbReference type="InterPro" id="IPR016162">
    <property type="entry name" value="Ald_DH_N"/>
</dbReference>
<keyword evidence="4" id="KW-1185">Reference proteome</keyword>
<evidence type="ECO:0000313" key="3">
    <source>
        <dbReference type="EMBL" id="TYP89811.1"/>
    </source>
</evidence>
<feature type="domain" description="Aldehyde dehydrogenase" evidence="2">
    <location>
        <begin position="33"/>
        <end position="256"/>
    </location>
</feature>
<accession>A0A5S5D1C2</accession>
<dbReference type="Proteomes" id="UP000322499">
    <property type="component" value="Unassembled WGS sequence"/>
</dbReference>
<dbReference type="SUPFAM" id="SSF53720">
    <property type="entry name" value="ALDH-like"/>
    <property type="match status" value="1"/>
</dbReference>
<evidence type="ECO:0000259" key="2">
    <source>
        <dbReference type="Pfam" id="PF00171"/>
    </source>
</evidence>
<organism evidence="3 4">
    <name type="scientific">Blastococcus xanthinilyticus</name>
    <dbReference type="NCBI Taxonomy" id="1564164"/>
    <lineage>
        <taxon>Bacteria</taxon>
        <taxon>Bacillati</taxon>
        <taxon>Actinomycetota</taxon>
        <taxon>Actinomycetes</taxon>
        <taxon>Geodermatophilales</taxon>
        <taxon>Geodermatophilaceae</taxon>
        <taxon>Blastococcus</taxon>
    </lineage>
</organism>
<dbReference type="InterPro" id="IPR016161">
    <property type="entry name" value="Ald_DH/histidinol_DH"/>
</dbReference>
<name>A0A5S5D1C2_9ACTN</name>
<dbReference type="GO" id="GO:0016491">
    <property type="term" value="F:oxidoreductase activity"/>
    <property type="evidence" value="ECO:0007669"/>
    <property type="project" value="UniProtKB-KW"/>
</dbReference>
<dbReference type="AlphaFoldDB" id="A0A5S5D1C2"/>
<dbReference type="InterPro" id="IPR015590">
    <property type="entry name" value="Aldehyde_DH_dom"/>
</dbReference>
<evidence type="ECO:0000313" key="4">
    <source>
        <dbReference type="Proteomes" id="UP000322499"/>
    </source>
</evidence>
<proteinExistence type="predicted"/>
<comment type="caution">
    <text evidence="3">The sequence shown here is derived from an EMBL/GenBank/DDBJ whole genome shotgun (WGS) entry which is preliminary data.</text>
</comment>
<protein>
    <submittedName>
        <fullName evidence="3">Aldehyde dehydrogenase family protein</fullName>
    </submittedName>
</protein>
<reference evidence="3 4" key="1">
    <citation type="submission" date="2019-07" db="EMBL/GenBank/DDBJ databases">
        <title>Genomic Encyclopedia of Archaeal and Bacterial Type Strains, Phase II (KMG-II): from individual species to whole genera.</title>
        <authorList>
            <person name="Goeker M."/>
        </authorList>
    </citation>
    <scope>NUCLEOTIDE SEQUENCE [LARGE SCALE GENOMIC DNA]</scope>
    <source>
        <strain evidence="3 4">DSM 46842</strain>
    </source>
</reference>
<dbReference type="RefSeq" id="WP_243737436.1">
    <property type="nucleotide sequence ID" value="NZ_VNHW01000002.1"/>
</dbReference>
<gene>
    <name evidence="3" type="ORF">BD833_102288</name>
</gene>
<keyword evidence="1" id="KW-0560">Oxidoreductase</keyword>
<dbReference type="Pfam" id="PF00171">
    <property type="entry name" value="Aldedh"/>
    <property type="match status" value="1"/>
</dbReference>
<sequence length="290" mass="30685">MIGNDRLAVRKTYKLYVNGAFPRSESGRTYEATDAKGHFLANVAQASRKDARDAVVAARGAFPKWSAATAYNRGQVLYRVAEVMEGRHLQFCEEVAHGEGLSASKARAAVDAAIDRWVWYAGWTDKLAAVLGSANPVAGPYFDFSLPEPTGVVAVLAPQQSSLLGLVSVLAPVLATGSTAVVVTSKDRPIPAVTLAEVLATSDVPGGVVNLLTGDAGELGPWLAEHADVDAIDLTGAPAGRAMELEREAAGTIKRVIRPPATEPDWTADPGLSRMTPFLETKTVWHPMGV</sequence>
<dbReference type="Gene3D" id="3.40.605.10">
    <property type="entry name" value="Aldehyde Dehydrogenase, Chain A, domain 1"/>
    <property type="match status" value="1"/>
</dbReference>